<evidence type="ECO:0000313" key="2">
    <source>
        <dbReference type="Proteomes" id="UP001430356"/>
    </source>
</evidence>
<evidence type="ECO:0000313" key="1">
    <source>
        <dbReference type="EMBL" id="KAK7199589.1"/>
    </source>
</evidence>
<name>A0AAW0F2Z9_9TRYP</name>
<reference evidence="1 2" key="1">
    <citation type="journal article" date="2021" name="MBio">
        <title>A New Model Trypanosomatid, Novymonas esmeraldas: Genomic Perception of Its 'Candidatus Pandoraea novymonadis' Endosymbiont.</title>
        <authorList>
            <person name="Zakharova A."/>
            <person name="Saura A."/>
            <person name="Butenko A."/>
            <person name="Podesvova L."/>
            <person name="Warmusova S."/>
            <person name="Kostygov A.Y."/>
            <person name="Nenarokova A."/>
            <person name="Lukes J."/>
            <person name="Opperdoes F.R."/>
            <person name="Yurchenko V."/>
        </authorList>
    </citation>
    <scope>NUCLEOTIDE SEQUENCE [LARGE SCALE GENOMIC DNA]</scope>
    <source>
        <strain evidence="1 2">E262AT.01</strain>
    </source>
</reference>
<gene>
    <name evidence="1" type="ORF">NESM_000938600</name>
</gene>
<comment type="caution">
    <text evidence="1">The sequence shown here is derived from an EMBL/GenBank/DDBJ whole genome shotgun (WGS) entry which is preliminary data.</text>
</comment>
<sequence length="192" mass="19906">MLLHSAGTRPRSSFTLRSTLHSHSIEPHSAGSVPLSALRDTFRNSSCVTVLHSAGSVPLSALSPRFSVSRAERPLHAAGSGPVSALPCSCTSVSRVRRPQLAGSVPDRLLPSPPARMRVTSTLALSTLSPSSGSASGAVGRSACRSSVTLLYSHVTYVHVQKSIPVHASASVDPGVTKLCRNVSVFVCSASV</sequence>
<accession>A0AAW0F2Z9</accession>
<protein>
    <submittedName>
        <fullName evidence="1">Uncharacterized protein</fullName>
    </submittedName>
</protein>
<keyword evidence="2" id="KW-1185">Reference proteome</keyword>
<proteinExistence type="predicted"/>
<organism evidence="1 2">
    <name type="scientific">Novymonas esmeraldas</name>
    <dbReference type="NCBI Taxonomy" id="1808958"/>
    <lineage>
        <taxon>Eukaryota</taxon>
        <taxon>Discoba</taxon>
        <taxon>Euglenozoa</taxon>
        <taxon>Kinetoplastea</taxon>
        <taxon>Metakinetoplastina</taxon>
        <taxon>Trypanosomatida</taxon>
        <taxon>Trypanosomatidae</taxon>
        <taxon>Novymonas</taxon>
    </lineage>
</organism>
<dbReference type="Proteomes" id="UP001430356">
    <property type="component" value="Unassembled WGS sequence"/>
</dbReference>
<dbReference type="EMBL" id="JAECZO010000792">
    <property type="protein sequence ID" value="KAK7199589.1"/>
    <property type="molecule type" value="Genomic_DNA"/>
</dbReference>
<dbReference type="AlphaFoldDB" id="A0AAW0F2Z9"/>